<reference evidence="2" key="1">
    <citation type="submission" date="2006-10" db="EMBL/GenBank/DDBJ databases">
        <authorList>
            <person name="Amadeo P."/>
            <person name="Zhao Q."/>
            <person name="Wortman J."/>
            <person name="Fraser-Liggett C."/>
            <person name="Carlton J."/>
        </authorList>
    </citation>
    <scope>NUCLEOTIDE SEQUENCE</scope>
    <source>
        <strain evidence="2">G3</strain>
    </source>
</reference>
<protein>
    <submittedName>
        <fullName evidence="2">Uncharacterized protein</fullName>
    </submittedName>
</protein>
<dbReference type="PANTHER" id="PTHR44207">
    <property type="entry name" value="SURFACE ANTIGEN BSPA-LIKE-RELATED"/>
    <property type="match status" value="1"/>
</dbReference>
<dbReference type="PROSITE" id="PS50088">
    <property type="entry name" value="ANK_REPEAT"/>
    <property type="match status" value="1"/>
</dbReference>
<dbReference type="AlphaFoldDB" id="A2DY48"/>
<dbReference type="InterPro" id="IPR002110">
    <property type="entry name" value="Ankyrin_rpt"/>
</dbReference>
<evidence type="ECO:0000256" key="1">
    <source>
        <dbReference type="PROSITE-ProRule" id="PRU00023"/>
    </source>
</evidence>
<proteinExistence type="predicted"/>
<dbReference type="VEuPathDB" id="TrichDB:TVAG_460740"/>
<organism evidence="2 3">
    <name type="scientific">Trichomonas vaginalis (strain ATCC PRA-98 / G3)</name>
    <dbReference type="NCBI Taxonomy" id="412133"/>
    <lineage>
        <taxon>Eukaryota</taxon>
        <taxon>Metamonada</taxon>
        <taxon>Parabasalia</taxon>
        <taxon>Trichomonadida</taxon>
        <taxon>Trichomonadidae</taxon>
        <taxon>Trichomonas</taxon>
    </lineage>
</organism>
<dbReference type="Proteomes" id="UP000001542">
    <property type="component" value="Unassembled WGS sequence"/>
</dbReference>
<accession>A2DY48</accession>
<evidence type="ECO:0000313" key="3">
    <source>
        <dbReference type="Proteomes" id="UP000001542"/>
    </source>
</evidence>
<dbReference type="EMBL" id="DS113267">
    <property type="protein sequence ID" value="EAY14657.1"/>
    <property type="molecule type" value="Genomic_DNA"/>
</dbReference>
<dbReference type="VEuPathDB" id="TrichDB:TVAGG3_0644500"/>
<dbReference type="InParanoid" id="A2DY48"/>
<sequence length="472" mass="54358">MKTFNFYSRQAFQNLQADTSEEYTIKLNVGQRNLEVSAKLLRSYSRNVKNDYKEGKKEREYNVNVTISDKAFQILQTLLIKLDCHIEIIEDTLLDLYKVGKCLGIDDFIEWYNHALQYRTITLENIDEFIEFVKISRSNNSGMYQSIINFIAENILDISIEDLKRKCTICDMKLSDNMDFIQKIIAKCAQLGHFQDDAYIDHLYGFLLELFKESAIFGCFFNKFDYNKIKANQMNQLLDLVGNKEYKDYHSKILEMQKKRNLLTDENPKELLKSNIAFEKSIEILSNVILQKNNKEDSYPLYLKAYGLKDDFNSLYKFLKIMSMIKNFSPIRVACAIGISEKTDKNGNTILLVACINNDIELAKILIENKCNMYAENSSHNNAVLCAAIYGSIDVYQFLESNGFDITPVLLKSSFFKACRSGQLGMIKYLKENKGFNIEKDGENCIALAVISGKLEVIKYLISNNANPSFSL</sequence>
<dbReference type="SUPFAM" id="SSF48403">
    <property type="entry name" value="Ankyrin repeat"/>
    <property type="match status" value="1"/>
</dbReference>
<dbReference type="SMART" id="SM00248">
    <property type="entry name" value="ANK"/>
    <property type="match status" value="4"/>
</dbReference>
<gene>
    <name evidence="2" type="ORF">TVAG_460740</name>
</gene>
<dbReference type="STRING" id="5722.A2DY48"/>
<name>A2DY48_TRIV3</name>
<dbReference type="Gene3D" id="1.25.40.20">
    <property type="entry name" value="Ankyrin repeat-containing domain"/>
    <property type="match status" value="1"/>
</dbReference>
<dbReference type="SMR" id="A2DY48"/>
<evidence type="ECO:0000313" key="2">
    <source>
        <dbReference type="EMBL" id="EAY14657.1"/>
    </source>
</evidence>
<dbReference type="RefSeq" id="XP_001326880.1">
    <property type="nucleotide sequence ID" value="XM_001326845.1"/>
</dbReference>
<feature type="repeat" description="ANK" evidence="1">
    <location>
        <begin position="346"/>
        <end position="378"/>
    </location>
</feature>
<dbReference type="Pfam" id="PF12796">
    <property type="entry name" value="Ank_2"/>
    <property type="match status" value="2"/>
</dbReference>
<dbReference type="PANTHER" id="PTHR44207:SF1">
    <property type="entry name" value="SURFACE ANTIGEN BSPA-LIKE"/>
    <property type="match status" value="1"/>
</dbReference>
<dbReference type="KEGG" id="tva:4772650"/>
<reference evidence="2" key="2">
    <citation type="journal article" date="2007" name="Science">
        <title>Draft genome sequence of the sexually transmitted pathogen Trichomonas vaginalis.</title>
        <authorList>
            <person name="Carlton J.M."/>
            <person name="Hirt R.P."/>
            <person name="Silva J.C."/>
            <person name="Delcher A.L."/>
            <person name="Schatz M."/>
            <person name="Zhao Q."/>
            <person name="Wortman J.R."/>
            <person name="Bidwell S.L."/>
            <person name="Alsmark U.C.M."/>
            <person name="Besteiro S."/>
            <person name="Sicheritz-Ponten T."/>
            <person name="Noel C.J."/>
            <person name="Dacks J.B."/>
            <person name="Foster P.G."/>
            <person name="Simillion C."/>
            <person name="Van de Peer Y."/>
            <person name="Miranda-Saavedra D."/>
            <person name="Barton G.J."/>
            <person name="Westrop G.D."/>
            <person name="Mueller S."/>
            <person name="Dessi D."/>
            <person name="Fiori P.L."/>
            <person name="Ren Q."/>
            <person name="Paulsen I."/>
            <person name="Zhang H."/>
            <person name="Bastida-Corcuera F.D."/>
            <person name="Simoes-Barbosa A."/>
            <person name="Brown M.T."/>
            <person name="Hayes R.D."/>
            <person name="Mukherjee M."/>
            <person name="Okumura C.Y."/>
            <person name="Schneider R."/>
            <person name="Smith A.J."/>
            <person name="Vanacova S."/>
            <person name="Villalvazo M."/>
            <person name="Haas B.J."/>
            <person name="Pertea M."/>
            <person name="Feldblyum T.V."/>
            <person name="Utterback T.R."/>
            <person name="Shu C.L."/>
            <person name="Osoegawa K."/>
            <person name="de Jong P.J."/>
            <person name="Hrdy I."/>
            <person name="Horvathova L."/>
            <person name="Zubacova Z."/>
            <person name="Dolezal P."/>
            <person name="Malik S.B."/>
            <person name="Logsdon J.M. Jr."/>
            <person name="Henze K."/>
            <person name="Gupta A."/>
            <person name="Wang C.C."/>
            <person name="Dunne R.L."/>
            <person name="Upcroft J.A."/>
            <person name="Upcroft P."/>
            <person name="White O."/>
            <person name="Salzberg S.L."/>
            <person name="Tang P."/>
            <person name="Chiu C.-H."/>
            <person name="Lee Y.-S."/>
            <person name="Embley T.M."/>
            <person name="Coombs G.H."/>
            <person name="Mottram J.C."/>
            <person name="Tachezy J."/>
            <person name="Fraser-Liggett C.M."/>
            <person name="Johnson P.J."/>
        </authorList>
    </citation>
    <scope>NUCLEOTIDE SEQUENCE [LARGE SCALE GENOMIC DNA]</scope>
    <source>
        <strain evidence="2">G3</strain>
    </source>
</reference>
<keyword evidence="3" id="KW-1185">Reference proteome</keyword>
<keyword evidence="1" id="KW-0040">ANK repeat</keyword>
<dbReference type="InterPro" id="IPR036770">
    <property type="entry name" value="Ankyrin_rpt-contain_sf"/>
</dbReference>